<dbReference type="PANTHER" id="PTHR33446">
    <property type="entry name" value="PROTEIN TONB-RELATED"/>
    <property type="match status" value="1"/>
</dbReference>
<proteinExistence type="predicted"/>
<dbReference type="RefSeq" id="WP_119445466.1">
    <property type="nucleotide sequence ID" value="NZ_CP032317.1"/>
</dbReference>
<keyword evidence="2" id="KW-0472">Membrane</keyword>
<dbReference type="SUPFAM" id="SSF74653">
    <property type="entry name" value="TolA/TonB C-terminal domain"/>
    <property type="match status" value="1"/>
</dbReference>
<dbReference type="InterPro" id="IPR051045">
    <property type="entry name" value="TonB-dependent_transducer"/>
</dbReference>
<protein>
    <recommendedName>
        <fullName evidence="3">TonB C-terminal domain-containing protein</fullName>
    </recommendedName>
</protein>
<feature type="region of interest" description="Disordered" evidence="1">
    <location>
        <begin position="147"/>
        <end position="199"/>
    </location>
</feature>
<dbReference type="EMBL" id="CP032317">
    <property type="protein sequence ID" value="AYA37908.1"/>
    <property type="molecule type" value="Genomic_DNA"/>
</dbReference>
<dbReference type="AlphaFoldDB" id="A0A3B7QXL8"/>
<evidence type="ECO:0000259" key="3">
    <source>
        <dbReference type="Pfam" id="PF03544"/>
    </source>
</evidence>
<dbReference type="Proteomes" id="UP000262802">
    <property type="component" value="Chromosome"/>
</dbReference>
<keyword evidence="2" id="KW-1133">Transmembrane helix</keyword>
<sequence>MSPANQQHPNAPAAAHVPAAVLRQYAAGTLAAAERRQVEQHTLACPLCADALEGYLGAAPQAIAPAALADLQQRLHARVAAETAEPQRHGAWWLSVAAAVLALLVALGVWQWPNLRQPPIAGTQARQSAPEAVAPPAPAAEAEMLAATPAAPEPTDAAAAASTKPATAKRSEPAYAAAPAKPRRATRLGVASPPQVEAATPPPAAIVAAEPQADAPTVAAAPLATVADSGDAAFALRSRAAAAPDSKMMLTEQSKAAVAYEGAVRRKATMPAVPPVAPLPTGGYPALTRYLRQEQQLPPEAPKVRGSVKLKFTVEADGSLQNIQVVKGLSPEADAEAIRLVCEGPGWHPGIVNGRRTSMPVLLEVPFRE</sequence>
<dbReference type="Gene3D" id="3.30.1150.10">
    <property type="match status" value="1"/>
</dbReference>
<feature type="compositionally biased region" description="Low complexity" evidence="1">
    <location>
        <begin position="147"/>
        <end position="180"/>
    </location>
</feature>
<dbReference type="GO" id="GO:0055085">
    <property type="term" value="P:transmembrane transport"/>
    <property type="evidence" value="ECO:0007669"/>
    <property type="project" value="InterPro"/>
</dbReference>
<gene>
    <name evidence="4" type="ORF">D3Y59_13155</name>
</gene>
<evidence type="ECO:0000313" key="4">
    <source>
        <dbReference type="EMBL" id="AYA37908.1"/>
    </source>
</evidence>
<evidence type="ECO:0000256" key="1">
    <source>
        <dbReference type="SAM" id="MobiDB-lite"/>
    </source>
</evidence>
<feature type="domain" description="TonB C-terminal" evidence="3">
    <location>
        <begin position="304"/>
        <end position="367"/>
    </location>
</feature>
<dbReference type="InterPro" id="IPR041916">
    <property type="entry name" value="Anti_sigma_zinc_sf"/>
</dbReference>
<dbReference type="OrthoDB" id="1112758at2"/>
<reference evidence="4 5" key="1">
    <citation type="submission" date="2018-09" db="EMBL/GenBank/DDBJ databases">
        <title>Hymenobacter medium sp. nov., isolated from R2A medium.</title>
        <authorList>
            <person name="Yingchao G."/>
        </authorList>
    </citation>
    <scope>NUCLEOTIDE SEQUENCE [LARGE SCALE GENOMIC DNA]</scope>
    <source>
        <strain evidence="5">sh-6</strain>
    </source>
</reference>
<keyword evidence="2" id="KW-0812">Transmembrane</keyword>
<evidence type="ECO:0000313" key="5">
    <source>
        <dbReference type="Proteomes" id="UP000262802"/>
    </source>
</evidence>
<evidence type="ECO:0000256" key="2">
    <source>
        <dbReference type="SAM" id="Phobius"/>
    </source>
</evidence>
<dbReference type="InterPro" id="IPR037682">
    <property type="entry name" value="TonB_C"/>
</dbReference>
<organism evidence="4 5">
    <name type="scientific">Hymenobacter oligotrophus</name>
    <dbReference type="NCBI Taxonomy" id="2319843"/>
    <lineage>
        <taxon>Bacteria</taxon>
        <taxon>Pseudomonadati</taxon>
        <taxon>Bacteroidota</taxon>
        <taxon>Cytophagia</taxon>
        <taxon>Cytophagales</taxon>
        <taxon>Hymenobacteraceae</taxon>
        <taxon>Hymenobacter</taxon>
    </lineage>
</organism>
<feature type="region of interest" description="Disordered" evidence="1">
    <location>
        <begin position="122"/>
        <end position="141"/>
    </location>
</feature>
<dbReference type="KEGG" id="hyh:D3Y59_13155"/>
<feature type="transmembrane region" description="Helical" evidence="2">
    <location>
        <begin position="91"/>
        <end position="112"/>
    </location>
</feature>
<keyword evidence="5" id="KW-1185">Reference proteome</keyword>
<dbReference type="Pfam" id="PF03544">
    <property type="entry name" value="TonB_C"/>
    <property type="match status" value="1"/>
</dbReference>
<dbReference type="Gene3D" id="1.10.10.1320">
    <property type="entry name" value="Anti-sigma factor, zinc-finger domain"/>
    <property type="match status" value="1"/>
</dbReference>
<name>A0A3B7QXL8_9BACT</name>
<accession>A0A3B7QXL8</accession>